<dbReference type="RefSeq" id="WP_184192779.1">
    <property type="nucleotide sequence ID" value="NZ_JACHGW010000001.1"/>
</dbReference>
<feature type="domain" description="Phosphoesterase HXTX" evidence="3">
    <location>
        <begin position="7"/>
        <end position="89"/>
    </location>
</feature>
<dbReference type="NCBIfam" id="TIGR02258">
    <property type="entry name" value="2_5_ligase"/>
    <property type="match status" value="1"/>
</dbReference>
<dbReference type="InterPro" id="IPR009097">
    <property type="entry name" value="Cyclic_Pdiesterase"/>
</dbReference>
<keyword evidence="5" id="KW-1185">Reference proteome</keyword>
<keyword evidence="4" id="KW-0436">Ligase</keyword>
<dbReference type="GO" id="GO:0004113">
    <property type="term" value="F:2',3'-cyclic-nucleotide 3'-phosphodiesterase activity"/>
    <property type="evidence" value="ECO:0007669"/>
    <property type="project" value="InterPro"/>
</dbReference>
<evidence type="ECO:0000256" key="2">
    <source>
        <dbReference type="HAMAP-Rule" id="MF_01940"/>
    </source>
</evidence>
<organism evidence="4 5">
    <name type="scientific">Armatimonas rosea</name>
    <dbReference type="NCBI Taxonomy" id="685828"/>
    <lineage>
        <taxon>Bacteria</taxon>
        <taxon>Bacillati</taxon>
        <taxon>Armatimonadota</taxon>
        <taxon>Armatimonadia</taxon>
        <taxon>Armatimonadales</taxon>
        <taxon>Armatimonadaceae</taxon>
        <taxon>Armatimonas</taxon>
    </lineage>
</organism>
<dbReference type="SUPFAM" id="SSF55144">
    <property type="entry name" value="LigT-like"/>
    <property type="match status" value="1"/>
</dbReference>
<feature type="active site" description="Proton acceptor" evidence="2">
    <location>
        <position position="128"/>
    </location>
</feature>
<evidence type="ECO:0000313" key="5">
    <source>
        <dbReference type="Proteomes" id="UP000520814"/>
    </source>
</evidence>
<sequence length="187" mass="20724">MRLFLAIELEPHLADALSSLQARLQERAPDAKVRWVEPENFHLTVQFLGEVAESTLPGVIEACEFLVPPRADFRVGLTGASYFPKKGPLKTLWVGLSEGSEEWKLLVESVEPWMTPLGAPKHGGLVPHITLGRVKEESESLRSALAAEALTECGVQWARRLTLIESFLGPEGATYDTRGTWSFKPNF</sequence>
<evidence type="ECO:0000256" key="1">
    <source>
        <dbReference type="ARBA" id="ARBA00022801"/>
    </source>
</evidence>
<dbReference type="InterPro" id="IPR014051">
    <property type="entry name" value="Phosphoesterase_HXTX"/>
</dbReference>
<dbReference type="PANTHER" id="PTHR35561:SF1">
    <property type="entry name" value="RNA 2',3'-CYCLIC PHOSPHODIESTERASE"/>
    <property type="match status" value="1"/>
</dbReference>
<dbReference type="EMBL" id="JACHGW010000001">
    <property type="protein sequence ID" value="MBB6049163.1"/>
    <property type="molecule type" value="Genomic_DNA"/>
</dbReference>
<proteinExistence type="inferred from homology"/>
<dbReference type="Pfam" id="PF02834">
    <property type="entry name" value="LigT_PEase"/>
    <property type="match status" value="1"/>
</dbReference>
<comment type="function">
    <text evidence="2">Hydrolyzes RNA 2',3'-cyclic phosphodiester to an RNA 2'-phosphomonoester.</text>
</comment>
<comment type="similarity">
    <text evidence="2">Belongs to the 2H phosphoesterase superfamily. ThpR family.</text>
</comment>
<dbReference type="EC" id="3.1.4.58" evidence="2"/>
<dbReference type="AlphaFoldDB" id="A0A7W9SNC5"/>
<gene>
    <name evidence="4" type="ORF">HNQ39_000925</name>
</gene>
<dbReference type="GO" id="GO:0016874">
    <property type="term" value="F:ligase activity"/>
    <property type="evidence" value="ECO:0007669"/>
    <property type="project" value="UniProtKB-KW"/>
</dbReference>
<reference evidence="4 5" key="1">
    <citation type="submission" date="2020-08" db="EMBL/GenBank/DDBJ databases">
        <title>Genomic Encyclopedia of Type Strains, Phase IV (KMG-IV): sequencing the most valuable type-strain genomes for metagenomic binning, comparative biology and taxonomic classification.</title>
        <authorList>
            <person name="Goeker M."/>
        </authorList>
    </citation>
    <scope>NUCLEOTIDE SEQUENCE [LARGE SCALE GENOMIC DNA]</scope>
    <source>
        <strain evidence="4 5">DSM 23562</strain>
    </source>
</reference>
<dbReference type="PANTHER" id="PTHR35561">
    <property type="entry name" value="RNA 2',3'-CYCLIC PHOSPHODIESTERASE"/>
    <property type="match status" value="1"/>
</dbReference>
<comment type="caution">
    <text evidence="4">The sequence shown here is derived from an EMBL/GenBank/DDBJ whole genome shotgun (WGS) entry which is preliminary data.</text>
</comment>
<name>A0A7W9SNC5_ARMRO</name>
<dbReference type="InterPro" id="IPR004175">
    <property type="entry name" value="RNA_CPDase"/>
</dbReference>
<evidence type="ECO:0000259" key="3">
    <source>
        <dbReference type="Pfam" id="PF02834"/>
    </source>
</evidence>
<dbReference type="GO" id="GO:0008664">
    <property type="term" value="F:RNA 2',3'-cyclic 3'-phosphodiesterase activity"/>
    <property type="evidence" value="ECO:0007669"/>
    <property type="project" value="UniProtKB-EC"/>
</dbReference>
<dbReference type="Gene3D" id="3.90.1140.10">
    <property type="entry name" value="Cyclic phosphodiesterase"/>
    <property type="match status" value="1"/>
</dbReference>
<feature type="short sequence motif" description="HXTX 1" evidence="2">
    <location>
        <begin position="42"/>
        <end position="45"/>
    </location>
</feature>
<keyword evidence="1 2" id="KW-0378">Hydrolase</keyword>
<comment type="catalytic activity">
    <reaction evidence="2">
        <text>a 3'-end 2',3'-cyclophospho-ribonucleotide-RNA + H2O = a 3'-end 2'-phospho-ribonucleotide-RNA + H(+)</text>
        <dbReference type="Rhea" id="RHEA:11828"/>
        <dbReference type="Rhea" id="RHEA-COMP:10464"/>
        <dbReference type="Rhea" id="RHEA-COMP:17353"/>
        <dbReference type="ChEBI" id="CHEBI:15377"/>
        <dbReference type="ChEBI" id="CHEBI:15378"/>
        <dbReference type="ChEBI" id="CHEBI:83064"/>
        <dbReference type="ChEBI" id="CHEBI:173113"/>
        <dbReference type="EC" id="3.1.4.58"/>
    </reaction>
</comment>
<feature type="active site" description="Proton donor" evidence="2">
    <location>
        <position position="42"/>
    </location>
</feature>
<protein>
    <recommendedName>
        <fullName evidence="2">RNA 2',3'-cyclic phosphodiesterase</fullName>
        <shortName evidence="2">RNA 2',3'-CPDase</shortName>
        <ecNumber evidence="2">3.1.4.58</ecNumber>
    </recommendedName>
</protein>
<dbReference type="HAMAP" id="MF_01940">
    <property type="entry name" value="RNA_CPDase"/>
    <property type="match status" value="1"/>
</dbReference>
<feature type="short sequence motif" description="HXTX 2" evidence="2">
    <location>
        <begin position="128"/>
        <end position="131"/>
    </location>
</feature>
<dbReference type="Proteomes" id="UP000520814">
    <property type="component" value="Unassembled WGS sequence"/>
</dbReference>
<evidence type="ECO:0000313" key="4">
    <source>
        <dbReference type="EMBL" id="MBB6049163.1"/>
    </source>
</evidence>
<accession>A0A7W9SNC5</accession>